<comment type="caution">
    <text evidence="8">The sequence shown here is derived from an EMBL/GenBank/DDBJ whole genome shotgun (WGS) entry which is preliminary data.</text>
</comment>
<proteinExistence type="predicted"/>
<evidence type="ECO:0000256" key="2">
    <source>
        <dbReference type="ARBA" id="ARBA00022475"/>
    </source>
</evidence>
<reference evidence="9" key="1">
    <citation type="submission" date="2020-01" db="EMBL/GenBank/DDBJ databases">
        <title>Sphingomonas sp. strain CSW-10.</title>
        <authorList>
            <person name="Chen W.-M."/>
        </authorList>
    </citation>
    <scope>NUCLEOTIDE SEQUENCE [LARGE SCALE GENOMIC DNA]</scope>
    <source>
        <strain evidence="9">NST-5</strain>
    </source>
</reference>
<evidence type="ECO:0000256" key="3">
    <source>
        <dbReference type="ARBA" id="ARBA00022692"/>
    </source>
</evidence>
<dbReference type="Pfam" id="PF06271">
    <property type="entry name" value="RDD"/>
    <property type="match status" value="1"/>
</dbReference>
<keyword evidence="5 6" id="KW-0472">Membrane</keyword>
<name>A0ABW9ZE36_9FLAO</name>
<dbReference type="PANTHER" id="PTHR36115:SF4">
    <property type="entry name" value="MEMBRANE PROTEIN"/>
    <property type="match status" value="1"/>
</dbReference>
<sequence>MEYRQRQPYLVDEKVLASNGIRFANYIIDYIFQIILFVGLVFVVALVAAFNGNELFIEKMENMNRLHEYVLGAIIVLIYYNLFEIFFSATIGKFITQTIVVNEFGEKPSYQDIMLRTVCRLIPFEQFSFLGTPGKGWHDKLSRTYVVDKNLLRKQKEIFYSLDKIGAEE</sequence>
<evidence type="ECO:0000256" key="4">
    <source>
        <dbReference type="ARBA" id="ARBA00022989"/>
    </source>
</evidence>
<keyword evidence="9" id="KW-1185">Reference proteome</keyword>
<feature type="domain" description="RDD" evidence="7">
    <location>
        <begin position="17"/>
        <end position="129"/>
    </location>
</feature>
<feature type="transmembrane region" description="Helical" evidence="6">
    <location>
        <begin position="69"/>
        <end position="87"/>
    </location>
</feature>
<gene>
    <name evidence="8" type="ORF">GV828_10150</name>
</gene>
<evidence type="ECO:0000313" key="9">
    <source>
        <dbReference type="Proteomes" id="UP000798602"/>
    </source>
</evidence>
<evidence type="ECO:0000256" key="5">
    <source>
        <dbReference type="ARBA" id="ARBA00023136"/>
    </source>
</evidence>
<feature type="transmembrane region" description="Helical" evidence="6">
    <location>
        <begin position="30"/>
        <end position="49"/>
    </location>
</feature>
<dbReference type="RefSeq" id="WP_166537381.1">
    <property type="nucleotide sequence ID" value="NZ_JAABLM010000011.1"/>
</dbReference>
<dbReference type="InterPro" id="IPR051791">
    <property type="entry name" value="Pra-immunoreactive"/>
</dbReference>
<accession>A0ABW9ZE36</accession>
<dbReference type="InterPro" id="IPR010432">
    <property type="entry name" value="RDD"/>
</dbReference>
<protein>
    <submittedName>
        <fullName evidence="8">RDD family protein</fullName>
    </submittedName>
</protein>
<evidence type="ECO:0000256" key="6">
    <source>
        <dbReference type="SAM" id="Phobius"/>
    </source>
</evidence>
<evidence type="ECO:0000256" key="1">
    <source>
        <dbReference type="ARBA" id="ARBA00004651"/>
    </source>
</evidence>
<dbReference type="EMBL" id="JAABLM010000011">
    <property type="protein sequence ID" value="NBL65562.1"/>
    <property type="molecule type" value="Genomic_DNA"/>
</dbReference>
<keyword evidence="4 6" id="KW-1133">Transmembrane helix</keyword>
<dbReference type="PANTHER" id="PTHR36115">
    <property type="entry name" value="PROLINE-RICH ANTIGEN HOMOLOG-RELATED"/>
    <property type="match status" value="1"/>
</dbReference>
<organism evidence="8 9">
    <name type="scientific">Flavobacterium ichthyis</name>
    <dbReference type="NCBI Taxonomy" id="2698827"/>
    <lineage>
        <taxon>Bacteria</taxon>
        <taxon>Pseudomonadati</taxon>
        <taxon>Bacteroidota</taxon>
        <taxon>Flavobacteriia</taxon>
        <taxon>Flavobacteriales</taxon>
        <taxon>Flavobacteriaceae</taxon>
        <taxon>Flavobacterium</taxon>
    </lineage>
</organism>
<keyword evidence="2" id="KW-1003">Cell membrane</keyword>
<keyword evidence="3 6" id="KW-0812">Transmembrane</keyword>
<evidence type="ECO:0000313" key="8">
    <source>
        <dbReference type="EMBL" id="NBL65562.1"/>
    </source>
</evidence>
<dbReference type="Proteomes" id="UP000798602">
    <property type="component" value="Unassembled WGS sequence"/>
</dbReference>
<evidence type="ECO:0000259" key="7">
    <source>
        <dbReference type="Pfam" id="PF06271"/>
    </source>
</evidence>
<comment type="subcellular location">
    <subcellularLocation>
        <location evidence="1">Cell membrane</location>
        <topology evidence="1">Multi-pass membrane protein</topology>
    </subcellularLocation>
</comment>